<sequence length="89" mass="10044">MPERPLAAAMTFRFLYVGSLCFHICSLPSAVSHSSTLNMPTYSTRFLSRTRPYDVVCLRKRTARVRVGVLGPAAVRPLDDLSWKWSKQA</sequence>
<dbReference type="KEGG" id="clup:CLUP02_17502"/>
<dbReference type="Proteomes" id="UP000830671">
    <property type="component" value="Chromosome 10"/>
</dbReference>
<protein>
    <recommendedName>
        <fullName evidence="4">Secreted protein</fullName>
    </recommendedName>
</protein>
<name>A0A9Q8SGC3_9PEZI</name>
<proteinExistence type="predicted"/>
<evidence type="ECO:0000313" key="2">
    <source>
        <dbReference type="EMBL" id="UQC75992.1"/>
    </source>
</evidence>
<evidence type="ECO:0000313" key="3">
    <source>
        <dbReference type="Proteomes" id="UP000830671"/>
    </source>
</evidence>
<dbReference type="AlphaFoldDB" id="A0A9Q8SGC3"/>
<accession>A0A9Q8SGC3</accession>
<keyword evidence="3" id="KW-1185">Reference proteome</keyword>
<dbReference type="EMBL" id="CP019472">
    <property type="protein sequence ID" value="UQC75992.1"/>
    <property type="molecule type" value="Genomic_DNA"/>
</dbReference>
<gene>
    <name evidence="2" type="ORF">CLUP02_17502</name>
</gene>
<feature type="signal peptide" evidence="1">
    <location>
        <begin position="1"/>
        <end position="21"/>
    </location>
</feature>
<feature type="chain" id="PRO_5040160233" description="Secreted protein" evidence="1">
    <location>
        <begin position="22"/>
        <end position="89"/>
    </location>
</feature>
<organism evidence="2 3">
    <name type="scientific">Colletotrichum lupini</name>
    <dbReference type="NCBI Taxonomy" id="145971"/>
    <lineage>
        <taxon>Eukaryota</taxon>
        <taxon>Fungi</taxon>
        <taxon>Dikarya</taxon>
        <taxon>Ascomycota</taxon>
        <taxon>Pezizomycotina</taxon>
        <taxon>Sordariomycetes</taxon>
        <taxon>Hypocreomycetidae</taxon>
        <taxon>Glomerellales</taxon>
        <taxon>Glomerellaceae</taxon>
        <taxon>Colletotrichum</taxon>
        <taxon>Colletotrichum acutatum species complex</taxon>
    </lineage>
</organism>
<evidence type="ECO:0000256" key="1">
    <source>
        <dbReference type="SAM" id="SignalP"/>
    </source>
</evidence>
<evidence type="ECO:0008006" key="4">
    <source>
        <dbReference type="Google" id="ProtNLM"/>
    </source>
</evidence>
<reference evidence="2" key="1">
    <citation type="journal article" date="2021" name="Mol. Plant Microbe Interact.">
        <title>Complete Genome Sequence of the Plant-Pathogenic Fungus Colletotrichum lupini.</title>
        <authorList>
            <person name="Baroncelli R."/>
            <person name="Pensec F."/>
            <person name="Da Lio D."/>
            <person name="Boufleur T."/>
            <person name="Vicente I."/>
            <person name="Sarrocco S."/>
            <person name="Picot A."/>
            <person name="Baraldi E."/>
            <person name="Sukno S."/>
            <person name="Thon M."/>
            <person name="Le Floch G."/>
        </authorList>
    </citation>
    <scope>NUCLEOTIDE SEQUENCE</scope>
    <source>
        <strain evidence="2">IMI 504893</strain>
    </source>
</reference>
<keyword evidence="1" id="KW-0732">Signal</keyword>
<dbReference type="RefSeq" id="XP_049137635.1">
    <property type="nucleotide sequence ID" value="XM_049296411.1"/>
</dbReference>
<dbReference type="GeneID" id="73351421"/>